<organism evidence="1 2">
    <name type="scientific">Mycena chlorophos</name>
    <name type="common">Agaric fungus</name>
    <name type="synonym">Agaricus chlorophos</name>
    <dbReference type="NCBI Taxonomy" id="658473"/>
    <lineage>
        <taxon>Eukaryota</taxon>
        <taxon>Fungi</taxon>
        <taxon>Dikarya</taxon>
        <taxon>Basidiomycota</taxon>
        <taxon>Agaricomycotina</taxon>
        <taxon>Agaricomycetes</taxon>
        <taxon>Agaricomycetidae</taxon>
        <taxon>Agaricales</taxon>
        <taxon>Marasmiineae</taxon>
        <taxon>Mycenaceae</taxon>
        <taxon>Mycena</taxon>
    </lineage>
</organism>
<dbReference type="PANTHER" id="PTHR28037:SF1">
    <property type="entry name" value="ALCOHOL O-ACETYLTRANSFERASE 1-RELATED"/>
    <property type="match status" value="1"/>
</dbReference>
<evidence type="ECO:0008006" key="3">
    <source>
        <dbReference type="Google" id="ProtNLM"/>
    </source>
</evidence>
<dbReference type="Gene3D" id="3.30.559.10">
    <property type="entry name" value="Chloramphenicol acetyltransferase-like domain"/>
    <property type="match status" value="1"/>
</dbReference>
<accession>A0A8H6WB53</accession>
<keyword evidence="2" id="KW-1185">Reference proteome</keyword>
<evidence type="ECO:0000313" key="2">
    <source>
        <dbReference type="Proteomes" id="UP000613580"/>
    </source>
</evidence>
<dbReference type="SUPFAM" id="SSF52777">
    <property type="entry name" value="CoA-dependent acyltransferases"/>
    <property type="match status" value="1"/>
</dbReference>
<sequence length="437" mass="47479">MASSPTLRKAGILECFHIVRHYLELDSCVVVGAKFASLDGLNLTPETLFPALRVVLLKHPALCVTVEDEDGKPAFVRLDNVDLSHVVRFSDADDVELAIQRQLSTRFDTSSRVPLWRLEVLGDRTVLFAFHHGIGDGLSGVAVQLALLDALQKAQPHSDSSVVEVPKTIELLPPLEVATNIRPSVFKVLSTVLGLFLPASFTRAHSAWTCNPVPATIPRLEPRVKLVTFGSTEMTAFTKVCRSHNATVTSAFYVLAVATLSQIVPPASKQHKKLCVTVAISLRGPANTPADCMCDYVSAHKSYPAINKKFNWSAAASYASELKKQRLAVRQEAGLLHLVFGDYIGFFKGQLGRKRGATFEISNAGRVQPSEGRWRVEDMVFAQCNVTVGSAISLSIIGDPTGAVTIAFTWAETAVDSVLVEAFAAQFFEGFQALAYP</sequence>
<dbReference type="Pfam" id="PF07247">
    <property type="entry name" value="AATase"/>
    <property type="match status" value="1"/>
</dbReference>
<dbReference type="InterPro" id="IPR052058">
    <property type="entry name" value="Alcohol_O-acetyltransferase"/>
</dbReference>
<dbReference type="GO" id="GO:0008080">
    <property type="term" value="F:N-acetyltransferase activity"/>
    <property type="evidence" value="ECO:0007669"/>
    <property type="project" value="TreeGrafter"/>
</dbReference>
<name>A0A8H6WB53_MYCCL</name>
<gene>
    <name evidence="1" type="ORF">HMN09_00679300</name>
</gene>
<dbReference type="PANTHER" id="PTHR28037">
    <property type="entry name" value="ALCOHOL O-ACETYLTRANSFERASE 1-RELATED"/>
    <property type="match status" value="1"/>
</dbReference>
<protein>
    <recommendedName>
        <fullName evidence="3">Alcohol acetyltransferase</fullName>
    </recommendedName>
</protein>
<dbReference type="EMBL" id="JACAZE010000008">
    <property type="protein sequence ID" value="KAF7308313.1"/>
    <property type="molecule type" value="Genomic_DNA"/>
</dbReference>
<dbReference type="Proteomes" id="UP000613580">
    <property type="component" value="Unassembled WGS sequence"/>
</dbReference>
<evidence type="ECO:0000313" key="1">
    <source>
        <dbReference type="EMBL" id="KAF7308313.1"/>
    </source>
</evidence>
<dbReference type="AlphaFoldDB" id="A0A8H6WB53"/>
<reference evidence="1" key="1">
    <citation type="submission" date="2020-05" db="EMBL/GenBank/DDBJ databases">
        <title>Mycena genomes resolve the evolution of fungal bioluminescence.</title>
        <authorList>
            <person name="Tsai I.J."/>
        </authorList>
    </citation>
    <scope>NUCLEOTIDE SEQUENCE</scope>
    <source>
        <strain evidence="1">110903Hualien_Pintung</strain>
    </source>
</reference>
<proteinExistence type="predicted"/>
<dbReference type="InterPro" id="IPR023213">
    <property type="entry name" value="CAT-like_dom_sf"/>
</dbReference>
<dbReference type="OrthoDB" id="2150604at2759"/>
<dbReference type="InterPro" id="IPR010828">
    <property type="entry name" value="Atf2/Sli1-like"/>
</dbReference>
<comment type="caution">
    <text evidence="1">The sequence shown here is derived from an EMBL/GenBank/DDBJ whole genome shotgun (WGS) entry which is preliminary data.</text>
</comment>